<proteinExistence type="inferred from homology"/>
<keyword evidence="2" id="KW-0521">NADP</keyword>
<dbReference type="InterPro" id="IPR036291">
    <property type="entry name" value="NAD(P)-bd_dom_sf"/>
</dbReference>
<evidence type="ECO:0000256" key="2">
    <source>
        <dbReference type="ARBA" id="ARBA00022857"/>
    </source>
</evidence>
<dbReference type="InterPro" id="IPR002347">
    <property type="entry name" value="SDR_fam"/>
</dbReference>
<evidence type="ECO:0000256" key="1">
    <source>
        <dbReference type="ARBA" id="ARBA00006484"/>
    </source>
</evidence>
<dbReference type="OrthoDB" id="191139at2759"/>
<sequence length="368" mass="40646">MANSLLADRDASPVGKRWAHNFVERQPELKTRLFRKYDYQRAKYEDPTIIRNWFMLIQNTIAKYGIRSDDIWNLDETGFMMGIIMAGMVVTGSERGKSTVKRLVQYGATVYMGSRSEGKATDAIEEIKKEAPEGDIRFVQMDLQKLETVVEAAKEIRSKETALHGLINNAGIMNTPFEITADGYEGQFQTNYVSHWFLTYQLLPLLTATAMASPSGTVRIVDVTSDGHSLFAPSEGIKSDDINMEAAGSMTRYGQSKLGNVLHAKELNRRYGPGSGVEGAIWTAAVHPGHIHTSLGTTPKLTSILRCMGILDDVDKGSISSVFAIASADFKESDSGGYIVPYAKSASRARTRPRQTWRSGYGSGRKHS</sequence>
<comment type="caution">
    <text evidence="5">The sequence shown here is derived from an EMBL/GenBank/DDBJ whole genome shotgun (WGS) entry which is preliminary data.</text>
</comment>
<dbReference type="Proteomes" id="UP000544331">
    <property type="component" value="Unassembled WGS sequence"/>
</dbReference>
<evidence type="ECO:0000313" key="6">
    <source>
        <dbReference type="Proteomes" id="UP000544331"/>
    </source>
</evidence>
<dbReference type="AlphaFoldDB" id="A0A8H6D029"/>
<name>A0A8H6D029_9HYPO</name>
<evidence type="ECO:0000256" key="4">
    <source>
        <dbReference type="SAM" id="MobiDB-lite"/>
    </source>
</evidence>
<dbReference type="SUPFAM" id="SSF51735">
    <property type="entry name" value="NAD(P)-binding Rossmann-fold domains"/>
    <property type="match status" value="1"/>
</dbReference>
<comment type="similarity">
    <text evidence="1">Belongs to the short-chain dehydrogenases/reductases (SDR) family.</text>
</comment>
<feature type="region of interest" description="Disordered" evidence="4">
    <location>
        <begin position="349"/>
        <end position="368"/>
    </location>
</feature>
<dbReference type="PANTHER" id="PTHR24320">
    <property type="entry name" value="RETINOL DEHYDROGENASE"/>
    <property type="match status" value="1"/>
</dbReference>
<dbReference type="PANTHER" id="PTHR24320:SF282">
    <property type="entry name" value="WW DOMAIN-CONTAINING OXIDOREDUCTASE"/>
    <property type="match status" value="1"/>
</dbReference>
<keyword evidence="6" id="KW-1185">Reference proteome</keyword>
<protein>
    <submittedName>
        <fullName evidence="5">Short chain dehydrogenase</fullName>
    </submittedName>
</protein>
<organism evidence="5 6">
    <name type="scientific">Fusarium mundagurra</name>
    <dbReference type="NCBI Taxonomy" id="1567541"/>
    <lineage>
        <taxon>Eukaryota</taxon>
        <taxon>Fungi</taxon>
        <taxon>Dikarya</taxon>
        <taxon>Ascomycota</taxon>
        <taxon>Pezizomycotina</taxon>
        <taxon>Sordariomycetes</taxon>
        <taxon>Hypocreomycetidae</taxon>
        <taxon>Hypocreales</taxon>
        <taxon>Nectriaceae</taxon>
        <taxon>Fusarium</taxon>
        <taxon>Fusarium fujikuroi species complex</taxon>
    </lineage>
</organism>
<dbReference type="Pfam" id="PF00106">
    <property type="entry name" value="adh_short"/>
    <property type="match status" value="1"/>
</dbReference>
<evidence type="ECO:0000313" key="5">
    <source>
        <dbReference type="EMBL" id="KAF5698142.1"/>
    </source>
</evidence>
<reference evidence="5 6" key="1">
    <citation type="submission" date="2020-05" db="EMBL/GenBank/DDBJ databases">
        <title>Identification and distribution of gene clusters putatively required for synthesis of sphingolipid metabolism inhibitors in phylogenetically diverse species of the filamentous fungus Fusarium.</title>
        <authorList>
            <person name="Kim H.-S."/>
            <person name="Busman M."/>
            <person name="Brown D.W."/>
            <person name="Divon H."/>
            <person name="Uhlig S."/>
            <person name="Proctor R.H."/>
        </authorList>
    </citation>
    <scope>NUCLEOTIDE SEQUENCE [LARGE SCALE GENOMIC DNA]</scope>
    <source>
        <strain evidence="5 6">NRRL 66235</strain>
    </source>
</reference>
<keyword evidence="3" id="KW-0560">Oxidoreductase</keyword>
<dbReference type="EMBL" id="JAAOAN010000943">
    <property type="protein sequence ID" value="KAF5698142.1"/>
    <property type="molecule type" value="Genomic_DNA"/>
</dbReference>
<accession>A0A8H6D029</accession>
<dbReference type="GO" id="GO:0016491">
    <property type="term" value="F:oxidoreductase activity"/>
    <property type="evidence" value="ECO:0007669"/>
    <property type="project" value="UniProtKB-KW"/>
</dbReference>
<dbReference type="Gene3D" id="3.40.50.720">
    <property type="entry name" value="NAD(P)-binding Rossmann-like Domain"/>
    <property type="match status" value="1"/>
</dbReference>
<evidence type="ECO:0000256" key="3">
    <source>
        <dbReference type="ARBA" id="ARBA00023002"/>
    </source>
</evidence>
<gene>
    <name evidence="5" type="ORF">FMUND_15189</name>
</gene>